<comment type="caution">
    <text evidence="1">The sequence shown here is derived from an EMBL/GenBank/DDBJ whole genome shotgun (WGS) entry which is preliminary data.</text>
</comment>
<keyword evidence="2" id="KW-1185">Reference proteome</keyword>
<evidence type="ECO:0000313" key="1">
    <source>
        <dbReference type="EMBL" id="MFC5647548.1"/>
    </source>
</evidence>
<evidence type="ECO:0008006" key="3">
    <source>
        <dbReference type="Google" id="ProtNLM"/>
    </source>
</evidence>
<protein>
    <recommendedName>
        <fullName evidence="3">Phage protein</fullName>
    </recommendedName>
</protein>
<sequence>MRIDKLILATFAFEENTIFHVENHLFHNEFNLTRSEIKARIVECLNMGYLKIYDDPSEGQIKFQDSIEEFEEDYWFVLTKEGKRQLKSYGRTQLLP</sequence>
<evidence type="ECO:0000313" key="2">
    <source>
        <dbReference type="Proteomes" id="UP001596047"/>
    </source>
</evidence>
<gene>
    <name evidence="1" type="ORF">ACFPYJ_00075</name>
</gene>
<proteinExistence type="predicted"/>
<dbReference type="RefSeq" id="WP_379185988.1">
    <property type="nucleotide sequence ID" value="NZ_JBHSOW010000001.1"/>
</dbReference>
<dbReference type="Proteomes" id="UP001596047">
    <property type="component" value="Unassembled WGS sequence"/>
</dbReference>
<accession>A0ABW0VNS8</accession>
<dbReference type="EMBL" id="JBHSOW010000001">
    <property type="protein sequence ID" value="MFC5647548.1"/>
    <property type="molecule type" value="Genomic_DNA"/>
</dbReference>
<reference evidence="2" key="1">
    <citation type="journal article" date="2019" name="Int. J. Syst. Evol. Microbiol.">
        <title>The Global Catalogue of Microorganisms (GCM) 10K type strain sequencing project: providing services to taxonomists for standard genome sequencing and annotation.</title>
        <authorList>
            <consortium name="The Broad Institute Genomics Platform"/>
            <consortium name="The Broad Institute Genome Sequencing Center for Infectious Disease"/>
            <person name="Wu L."/>
            <person name="Ma J."/>
        </authorList>
    </citation>
    <scope>NUCLEOTIDE SEQUENCE [LARGE SCALE GENOMIC DNA]</scope>
    <source>
        <strain evidence="2">CGMCC 1.3240</strain>
    </source>
</reference>
<name>A0ABW0VNS8_9BACL</name>
<organism evidence="1 2">
    <name type="scientific">Paenibacillus solisilvae</name>
    <dbReference type="NCBI Taxonomy" id="2486751"/>
    <lineage>
        <taxon>Bacteria</taxon>
        <taxon>Bacillati</taxon>
        <taxon>Bacillota</taxon>
        <taxon>Bacilli</taxon>
        <taxon>Bacillales</taxon>
        <taxon>Paenibacillaceae</taxon>
        <taxon>Paenibacillus</taxon>
    </lineage>
</organism>